<dbReference type="NCBIfam" id="NF001987">
    <property type="entry name" value="PRK00782.1"/>
    <property type="match status" value="1"/>
</dbReference>
<dbReference type="HAMAP" id="MF_00055">
    <property type="entry name" value="MEMO1"/>
    <property type="match status" value="1"/>
</dbReference>
<dbReference type="Gene3D" id="3.40.830.10">
    <property type="entry name" value="LigB-like"/>
    <property type="match status" value="1"/>
</dbReference>
<dbReference type="Proteomes" id="UP000634805">
    <property type="component" value="Unassembled WGS sequence"/>
</dbReference>
<protein>
    <recommendedName>
        <fullName evidence="2">MEMO1 family protein EMLJLAPB_01184</fullName>
    </recommendedName>
</protein>
<gene>
    <name evidence="3" type="ORF">EMLJLAPB_01184</name>
</gene>
<evidence type="ECO:0000256" key="2">
    <source>
        <dbReference type="HAMAP-Rule" id="MF_00055"/>
    </source>
</evidence>
<dbReference type="AlphaFoldDB" id="A0A811TH58"/>
<proteinExistence type="inferred from homology"/>
<dbReference type="PANTHER" id="PTHR11060">
    <property type="entry name" value="PROTEIN MEMO1"/>
    <property type="match status" value="1"/>
</dbReference>
<reference evidence="3" key="1">
    <citation type="submission" date="2020-10" db="EMBL/GenBank/DDBJ databases">
        <authorList>
            <person name="Hahn C.J."/>
            <person name="Laso-Perez R."/>
            <person name="Vulcano F."/>
            <person name="Vaziourakis K.-M."/>
            <person name="Stokke R."/>
            <person name="Steen I.H."/>
            <person name="Teske A."/>
            <person name="Boetius A."/>
            <person name="Liebeke M."/>
            <person name="Amann R."/>
            <person name="Knittel K."/>
        </authorList>
    </citation>
    <scope>NUCLEOTIDE SEQUENCE</scope>
    <source>
        <strain evidence="3">Gfbio:e3339647-f889-4370-9287-4fb5cb688e4c:AG392D22_GoMArc1</strain>
    </source>
</reference>
<dbReference type="EMBL" id="CAJHIS010000058">
    <property type="protein sequence ID" value="CAD6495093.1"/>
    <property type="molecule type" value="Genomic_DNA"/>
</dbReference>
<accession>A0A811TH58</accession>
<dbReference type="PANTHER" id="PTHR11060:SF0">
    <property type="entry name" value="PROTEIN MEMO1"/>
    <property type="match status" value="1"/>
</dbReference>
<organism evidence="3 4">
    <name type="scientific">Candidatus Argoarchaeum ethanivorans</name>
    <dbReference type="NCBI Taxonomy" id="2608793"/>
    <lineage>
        <taxon>Archaea</taxon>
        <taxon>Methanobacteriati</taxon>
        <taxon>Methanobacteriota</taxon>
        <taxon>Stenosarchaea group</taxon>
        <taxon>Methanomicrobia</taxon>
        <taxon>Methanosarcinales</taxon>
        <taxon>Methanosarcinales incertae sedis</taxon>
        <taxon>GOM Arc I cluster</taxon>
        <taxon>Candidatus Argoarchaeum</taxon>
    </lineage>
</organism>
<evidence type="ECO:0000313" key="4">
    <source>
        <dbReference type="Proteomes" id="UP000634805"/>
    </source>
</evidence>
<dbReference type="Pfam" id="PF01875">
    <property type="entry name" value="Memo"/>
    <property type="match status" value="1"/>
</dbReference>
<dbReference type="CDD" id="cd07361">
    <property type="entry name" value="MEMO_like"/>
    <property type="match status" value="1"/>
</dbReference>
<comment type="caution">
    <text evidence="3">The sequence shown here is derived from an EMBL/GenBank/DDBJ whole genome shotgun (WGS) entry which is preliminary data.</text>
</comment>
<dbReference type="InterPro" id="IPR002737">
    <property type="entry name" value="MEMO1_fam"/>
</dbReference>
<evidence type="ECO:0000313" key="3">
    <source>
        <dbReference type="EMBL" id="CAD6495093.1"/>
    </source>
</evidence>
<comment type="similarity">
    <text evidence="1 2">Belongs to the MEMO1 family.</text>
</comment>
<sequence>MRRSPTAIGFYQGNPDDLKKSIKQLIPDIPKHENALGVVVPHAGYIYSGRTAGCVYAALPHADTYVILGPNHTGMGSQVAVSTDVWNTPLGDVHVDQDFVSTLQRNVIDYDEIAHQREHSIEVQLPFLQYTQKDFKIVPICISNQYEETALRIGEEIVEAAQKSSKRVIIIASSDFTHYQPADIAHKKDMSVINAILDFDIHEMYSILYELNATVCGYGAIAAMLYAAKKLGASTSELLDYSTSGDATGDNSSVVGYAGIIVE</sequence>
<name>A0A811TH58_9EURY</name>
<dbReference type="NCBIfam" id="TIGR04336">
    <property type="entry name" value="AmmeMemoSam_B"/>
    <property type="match status" value="1"/>
</dbReference>
<dbReference type="SUPFAM" id="SSF53213">
    <property type="entry name" value="LigB-like"/>
    <property type="match status" value="1"/>
</dbReference>
<evidence type="ECO:0000256" key="1">
    <source>
        <dbReference type="ARBA" id="ARBA00006315"/>
    </source>
</evidence>